<dbReference type="GO" id="GO:0005524">
    <property type="term" value="F:ATP binding"/>
    <property type="evidence" value="ECO:0007669"/>
    <property type="project" value="UniProtKB-KW"/>
</dbReference>
<dbReference type="Pfam" id="PF04408">
    <property type="entry name" value="WHD_HA2"/>
    <property type="match status" value="1"/>
</dbReference>
<evidence type="ECO:0000256" key="3">
    <source>
        <dbReference type="ARBA" id="ARBA00022801"/>
    </source>
</evidence>
<dbReference type="InterPro" id="IPR001650">
    <property type="entry name" value="Helicase_C-like"/>
</dbReference>
<evidence type="ECO:0000256" key="6">
    <source>
        <dbReference type="ARBA" id="ARBA00047984"/>
    </source>
</evidence>
<evidence type="ECO:0000256" key="7">
    <source>
        <dbReference type="SAM" id="MobiDB-lite"/>
    </source>
</evidence>
<evidence type="ECO:0000256" key="5">
    <source>
        <dbReference type="ARBA" id="ARBA00022840"/>
    </source>
</evidence>
<accession>T1GNP9</accession>
<dbReference type="Pfam" id="PF07717">
    <property type="entry name" value="OB_NTP_bind"/>
    <property type="match status" value="1"/>
</dbReference>
<dbReference type="GO" id="GO:0005730">
    <property type="term" value="C:nucleolus"/>
    <property type="evidence" value="ECO:0007669"/>
    <property type="project" value="TreeGrafter"/>
</dbReference>
<dbReference type="CDD" id="cd18791">
    <property type="entry name" value="SF2_C_RHA"/>
    <property type="match status" value="1"/>
</dbReference>
<evidence type="ECO:0000256" key="2">
    <source>
        <dbReference type="ARBA" id="ARBA00022741"/>
    </source>
</evidence>
<dbReference type="Pfam" id="PF00270">
    <property type="entry name" value="DEAD"/>
    <property type="match status" value="1"/>
</dbReference>
<evidence type="ECO:0000313" key="11">
    <source>
        <dbReference type="Proteomes" id="UP000015102"/>
    </source>
</evidence>
<proteinExistence type="predicted"/>
<dbReference type="InterPro" id="IPR002464">
    <property type="entry name" value="DNA/RNA_helicase_DEAH_CS"/>
</dbReference>
<feature type="domain" description="Helicase C-terminal" evidence="9">
    <location>
        <begin position="235"/>
        <end position="390"/>
    </location>
</feature>
<dbReference type="STRING" id="36166.T1GNP9"/>
<keyword evidence="2" id="KW-0547">Nucleotide-binding</keyword>
<dbReference type="GO" id="GO:0016787">
    <property type="term" value="F:hydrolase activity"/>
    <property type="evidence" value="ECO:0007669"/>
    <property type="project" value="UniProtKB-KW"/>
</dbReference>
<dbReference type="InterPro" id="IPR011709">
    <property type="entry name" value="DEAD-box_helicase_OB_fold"/>
</dbReference>
<dbReference type="PROSITE" id="PS51192">
    <property type="entry name" value="HELICASE_ATP_BIND_1"/>
    <property type="match status" value="1"/>
</dbReference>
<dbReference type="InterPro" id="IPR027417">
    <property type="entry name" value="P-loop_NTPase"/>
</dbReference>
<dbReference type="Proteomes" id="UP000015102">
    <property type="component" value="Unassembled WGS sequence"/>
</dbReference>
<reference evidence="11" key="1">
    <citation type="submission" date="2013-02" db="EMBL/GenBank/DDBJ databases">
        <authorList>
            <person name="Hughes D."/>
        </authorList>
    </citation>
    <scope>NUCLEOTIDE SEQUENCE</scope>
    <source>
        <strain>Durham</strain>
        <strain evidence="11">NC isolate 2 -- Noor lab</strain>
    </source>
</reference>
<dbReference type="FunFam" id="3.40.50.300:FF:000750">
    <property type="entry name" value="Putative ATP-dependent RNA helicase DHX33"/>
    <property type="match status" value="1"/>
</dbReference>
<dbReference type="PROSITE" id="PS51194">
    <property type="entry name" value="HELICASE_CTER"/>
    <property type="match status" value="1"/>
</dbReference>
<evidence type="ECO:0000256" key="4">
    <source>
        <dbReference type="ARBA" id="ARBA00022806"/>
    </source>
</evidence>
<dbReference type="GO" id="GO:0045943">
    <property type="term" value="P:positive regulation of transcription by RNA polymerase I"/>
    <property type="evidence" value="ECO:0007669"/>
    <property type="project" value="TreeGrafter"/>
</dbReference>
<dbReference type="InterPro" id="IPR007502">
    <property type="entry name" value="Helicase-assoc_dom"/>
</dbReference>
<comment type="catalytic activity">
    <reaction evidence="6">
        <text>ATP + H2O = ADP + phosphate + H(+)</text>
        <dbReference type="Rhea" id="RHEA:13065"/>
        <dbReference type="ChEBI" id="CHEBI:15377"/>
        <dbReference type="ChEBI" id="CHEBI:15378"/>
        <dbReference type="ChEBI" id="CHEBI:30616"/>
        <dbReference type="ChEBI" id="CHEBI:43474"/>
        <dbReference type="ChEBI" id="CHEBI:456216"/>
        <dbReference type="EC" id="3.6.4.13"/>
    </reaction>
</comment>
<dbReference type="EMBL" id="CAQQ02044764">
    <property type="status" value="NOT_ANNOTATED_CDS"/>
    <property type="molecule type" value="Genomic_DNA"/>
</dbReference>
<dbReference type="HOGENOM" id="CLU_001832_5_11_1"/>
<keyword evidence="5" id="KW-0067">ATP-binding</keyword>
<dbReference type="SMART" id="SM00847">
    <property type="entry name" value="HA2"/>
    <property type="match status" value="1"/>
</dbReference>
<dbReference type="EnsemblMetazoa" id="MESCA005207-RA">
    <property type="protein sequence ID" value="MESCA005207-PA"/>
    <property type="gene ID" value="MESCA005207"/>
</dbReference>
<dbReference type="SMART" id="SM00487">
    <property type="entry name" value="DEXDc"/>
    <property type="match status" value="1"/>
</dbReference>
<evidence type="ECO:0000259" key="8">
    <source>
        <dbReference type="PROSITE" id="PS51192"/>
    </source>
</evidence>
<dbReference type="AlphaFoldDB" id="T1GNP9"/>
<keyword evidence="11" id="KW-1185">Reference proteome</keyword>
<dbReference type="PANTHER" id="PTHR18934">
    <property type="entry name" value="ATP-DEPENDENT RNA HELICASE"/>
    <property type="match status" value="1"/>
</dbReference>
<dbReference type="GO" id="GO:0003725">
    <property type="term" value="F:double-stranded RNA binding"/>
    <property type="evidence" value="ECO:0007669"/>
    <property type="project" value="TreeGrafter"/>
</dbReference>
<evidence type="ECO:0000256" key="1">
    <source>
        <dbReference type="ARBA" id="ARBA00012552"/>
    </source>
</evidence>
<dbReference type="GO" id="GO:0003724">
    <property type="term" value="F:RNA helicase activity"/>
    <property type="evidence" value="ECO:0007669"/>
    <property type="project" value="UniProtKB-EC"/>
</dbReference>
<feature type="domain" description="Helicase ATP-binding" evidence="8">
    <location>
        <begin position="45"/>
        <end position="211"/>
    </location>
</feature>
<dbReference type="EC" id="3.6.4.13" evidence="1"/>
<dbReference type="Pfam" id="PF21010">
    <property type="entry name" value="HA2_C"/>
    <property type="match status" value="1"/>
</dbReference>
<reference evidence="10" key="2">
    <citation type="submission" date="2015-06" db="UniProtKB">
        <authorList>
            <consortium name="EnsemblMetazoa"/>
        </authorList>
    </citation>
    <scope>IDENTIFICATION</scope>
</reference>
<name>T1GNP9_MEGSC</name>
<dbReference type="InterPro" id="IPR014001">
    <property type="entry name" value="Helicase_ATP-bd"/>
</dbReference>
<dbReference type="Gene3D" id="1.20.120.1080">
    <property type="match status" value="1"/>
</dbReference>
<feature type="compositionally biased region" description="Low complexity" evidence="7">
    <location>
        <begin position="12"/>
        <end position="25"/>
    </location>
</feature>
<dbReference type="PROSITE" id="PS00690">
    <property type="entry name" value="DEAH_ATP_HELICASE"/>
    <property type="match status" value="1"/>
</dbReference>
<feature type="region of interest" description="Disordered" evidence="7">
    <location>
        <begin position="1"/>
        <end position="25"/>
    </location>
</feature>
<dbReference type="CDD" id="cd17978">
    <property type="entry name" value="DEXHc_DHX33"/>
    <property type="match status" value="1"/>
</dbReference>
<organism evidence="10 11">
    <name type="scientific">Megaselia scalaris</name>
    <name type="common">Humpbacked fly</name>
    <name type="synonym">Phora scalaris</name>
    <dbReference type="NCBI Taxonomy" id="36166"/>
    <lineage>
        <taxon>Eukaryota</taxon>
        <taxon>Metazoa</taxon>
        <taxon>Ecdysozoa</taxon>
        <taxon>Arthropoda</taxon>
        <taxon>Hexapoda</taxon>
        <taxon>Insecta</taxon>
        <taxon>Pterygota</taxon>
        <taxon>Neoptera</taxon>
        <taxon>Endopterygota</taxon>
        <taxon>Diptera</taxon>
        <taxon>Brachycera</taxon>
        <taxon>Muscomorpha</taxon>
        <taxon>Platypezoidea</taxon>
        <taxon>Phoridae</taxon>
        <taxon>Megaseliini</taxon>
        <taxon>Megaselia</taxon>
    </lineage>
</organism>
<dbReference type="EMBL" id="CAQQ02044763">
    <property type="status" value="NOT_ANNOTATED_CDS"/>
    <property type="molecule type" value="Genomic_DNA"/>
</dbReference>
<keyword evidence="4" id="KW-0347">Helicase</keyword>
<protein>
    <recommendedName>
        <fullName evidence="1">RNA helicase</fullName>
        <ecNumber evidence="1">3.6.4.13</ecNumber>
    </recommendedName>
</protein>
<evidence type="ECO:0000313" key="10">
    <source>
        <dbReference type="EnsemblMetazoa" id="MESCA005207-PA"/>
    </source>
</evidence>
<sequence length="632" mass="71665">MRKELILTGGPSSSASFSNSNSNQSLTIKQQQQQLPIYACRMRFLQEAKRLDTLLLMGETGSGKTTQIPQFLLSLGMKGVIAVTQPRRVAAITVAKRVAQEMQCKLGEQVGFTVRFEDCTSPNTKIKFVTDGTLLREAISDRLLKNYSVIILDEAHERTINTDVLFGLVKEAQRQRNLKNLPTLKIIVMSATMDIDHFSKYFGVKGMYIEGKTYPVKVMHAKETQTDYVHACLVTLFQIHREAPANHDVLIFLTGQEEIDAMAQQIRLLAKSADRTYPNIRVFPLYSQLPQNKQIECFMTMPQNSRKYVIDSGFVKRRVYDPNTGMDSLKVVRISQAQSWQRCGRAGRDAEGSCYRTYTTAEMESFDEMPKPEILRSNIYSTVLQLLSLGVNCKNFDFLDKPSPESVDMAYKQLHLLGAIKSPNFPELTDLGKQMAKFPLDPKYSKLLITSQEFGCLEEILSLVAVLSGENIFISQTEKREQAALAHAKFESKYAWCHDNFLNTRNLLYARDVRNQLKEICVKLGLKIGSCGTNLDLVRKCLLSGLFSNIAELQRDNFYLTLSSRQRAKIHPSSVLSGKSRPALIIFTEIVATDRNFLRTVTAIEPEWVEEVVPNYPFLSRLRQSNSFNFKT</sequence>
<dbReference type="Gene3D" id="3.40.50.300">
    <property type="entry name" value="P-loop containing nucleotide triphosphate hydrolases"/>
    <property type="match status" value="3"/>
</dbReference>
<dbReference type="SUPFAM" id="SSF52540">
    <property type="entry name" value="P-loop containing nucleoside triphosphate hydrolases"/>
    <property type="match status" value="1"/>
</dbReference>
<dbReference type="PANTHER" id="PTHR18934:SF118">
    <property type="entry name" value="ATP-DEPENDENT RNA HELICASE DHX33"/>
    <property type="match status" value="1"/>
</dbReference>
<evidence type="ECO:0000259" key="9">
    <source>
        <dbReference type="PROSITE" id="PS51194"/>
    </source>
</evidence>
<dbReference type="InterPro" id="IPR048333">
    <property type="entry name" value="HA2_WH"/>
</dbReference>
<dbReference type="OMA" id="CHENFLH"/>
<dbReference type="InterPro" id="IPR011545">
    <property type="entry name" value="DEAD/DEAH_box_helicase_dom"/>
</dbReference>
<keyword evidence="3" id="KW-0378">Hydrolase</keyword>